<feature type="compositionally biased region" description="Acidic residues" evidence="1">
    <location>
        <begin position="49"/>
        <end position="63"/>
    </location>
</feature>
<dbReference type="OrthoDB" id="2513747at2759"/>
<gene>
    <name evidence="2" type="ORF">O181_027302</name>
</gene>
<protein>
    <submittedName>
        <fullName evidence="2">Uncharacterized protein</fullName>
    </submittedName>
</protein>
<keyword evidence="3" id="KW-1185">Reference proteome</keyword>
<dbReference type="EMBL" id="AVOT02009202">
    <property type="protein sequence ID" value="MBW0487587.1"/>
    <property type="molecule type" value="Genomic_DNA"/>
</dbReference>
<feature type="compositionally biased region" description="Acidic residues" evidence="1">
    <location>
        <begin position="70"/>
        <end position="83"/>
    </location>
</feature>
<feature type="region of interest" description="Disordered" evidence="1">
    <location>
        <begin position="43"/>
        <end position="96"/>
    </location>
</feature>
<comment type="caution">
    <text evidence="2">The sequence shown here is derived from an EMBL/GenBank/DDBJ whole genome shotgun (WGS) entry which is preliminary data.</text>
</comment>
<feature type="compositionally biased region" description="Basic and acidic residues" evidence="1">
    <location>
        <begin position="84"/>
        <end position="96"/>
    </location>
</feature>
<sequence length="96" mass="10993">MSIAFLPDATKSIWGIKQPDEKLGNKCFSEKYWDEATQPYDLSHKIAAEDDDDESNLDSEDDSSSSGIDFNEENVSEEEEDNEHLELDGDEEWIKM</sequence>
<proteinExistence type="predicted"/>
<accession>A0A9Q3H1K3</accession>
<evidence type="ECO:0000256" key="1">
    <source>
        <dbReference type="SAM" id="MobiDB-lite"/>
    </source>
</evidence>
<dbReference type="Proteomes" id="UP000765509">
    <property type="component" value="Unassembled WGS sequence"/>
</dbReference>
<organism evidence="2 3">
    <name type="scientific">Austropuccinia psidii MF-1</name>
    <dbReference type="NCBI Taxonomy" id="1389203"/>
    <lineage>
        <taxon>Eukaryota</taxon>
        <taxon>Fungi</taxon>
        <taxon>Dikarya</taxon>
        <taxon>Basidiomycota</taxon>
        <taxon>Pucciniomycotina</taxon>
        <taxon>Pucciniomycetes</taxon>
        <taxon>Pucciniales</taxon>
        <taxon>Sphaerophragmiaceae</taxon>
        <taxon>Austropuccinia</taxon>
    </lineage>
</organism>
<dbReference type="AlphaFoldDB" id="A0A9Q3H1K3"/>
<evidence type="ECO:0000313" key="3">
    <source>
        <dbReference type="Proteomes" id="UP000765509"/>
    </source>
</evidence>
<reference evidence="2" key="1">
    <citation type="submission" date="2021-03" db="EMBL/GenBank/DDBJ databases">
        <title>Draft genome sequence of rust myrtle Austropuccinia psidii MF-1, a brazilian biotype.</title>
        <authorList>
            <person name="Quecine M.C."/>
            <person name="Pachon D.M.R."/>
            <person name="Bonatelli M.L."/>
            <person name="Correr F.H."/>
            <person name="Franceschini L.M."/>
            <person name="Leite T.F."/>
            <person name="Margarido G.R.A."/>
            <person name="Almeida C.A."/>
            <person name="Ferrarezi J.A."/>
            <person name="Labate C.A."/>
        </authorList>
    </citation>
    <scope>NUCLEOTIDE SEQUENCE</scope>
    <source>
        <strain evidence="2">MF-1</strain>
    </source>
</reference>
<evidence type="ECO:0000313" key="2">
    <source>
        <dbReference type="EMBL" id="MBW0487587.1"/>
    </source>
</evidence>
<name>A0A9Q3H1K3_9BASI</name>